<feature type="transmembrane region" description="Helical" evidence="7">
    <location>
        <begin position="480"/>
        <end position="501"/>
    </location>
</feature>
<proteinExistence type="predicted"/>
<evidence type="ECO:0000256" key="4">
    <source>
        <dbReference type="ARBA" id="ARBA00022989"/>
    </source>
</evidence>
<feature type="region of interest" description="Disordered" evidence="6">
    <location>
        <begin position="512"/>
        <end position="546"/>
    </location>
</feature>
<evidence type="ECO:0000259" key="8">
    <source>
        <dbReference type="PROSITE" id="PS50850"/>
    </source>
</evidence>
<protein>
    <submittedName>
        <fullName evidence="9">MDR family MFS transporter</fullName>
    </submittedName>
</protein>
<feature type="transmembrane region" description="Helical" evidence="7">
    <location>
        <begin position="372"/>
        <end position="394"/>
    </location>
</feature>
<feature type="transmembrane region" description="Helical" evidence="7">
    <location>
        <begin position="91"/>
        <end position="115"/>
    </location>
</feature>
<sequence length="546" mass="56774">MSTTDTAGRTPREYSHAEVLGVMAGLLAALFTAMLSTTVVATALPTIMADLHGTQRQYTWVITASLLMMTISTPIWGKLSDLFSKKLLTQLAILLFVAGSLAAGFSHSIALMMVARAVQGMAMGGLIALVQSVMGSIVSPRDRGRYAGYMGAVMTVATVSGPLLGGVITDGIGWRWTFFVCVPLAVVALAIIQWKLDLPAHPRDGRVRIDYLGGILLSIAAALPMLWVTFAGSDYAWISWQSGAFLAGFAVTAALTVLVELRAPEPMLPLRVLHNSTAVLMIVASLAVGVAMFGAGVFLTQYFQLGAGYTPTKAGMMTIPMIISQMLSATIGGQIVSRTGRWKPIMVVGSITMLAGLVGLGTISHTTSYPLVALYMVLLGLGVGTLVQNIVLAVQNTVDVAEVGAASAAIAFFRSLGGAVGVAVLGAVLTNLVAGNVREGLGQMGIPADRLGSSGDTQLDVGGLPPEVRGVFHDAYADGFGPLFMIAAAIAVVTVLAVIAVRETPLRLTIGMDRPDGDVTTSAGSAPAESAPPESTTEEVTSRPER</sequence>
<gene>
    <name evidence="9" type="ORF">GCM10023353_36230</name>
</gene>
<accession>A0ABP9D1I7</accession>
<dbReference type="PANTHER" id="PTHR23501">
    <property type="entry name" value="MAJOR FACILITATOR SUPERFAMILY"/>
    <property type="match status" value="1"/>
</dbReference>
<name>A0ABP9D1I7_9ACTN</name>
<feature type="compositionally biased region" description="Low complexity" evidence="6">
    <location>
        <begin position="520"/>
        <end position="539"/>
    </location>
</feature>
<reference evidence="10" key="1">
    <citation type="journal article" date="2019" name="Int. J. Syst. Evol. Microbiol.">
        <title>The Global Catalogue of Microorganisms (GCM) 10K type strain sequencing project: providing services to taxonomists for standard genome sequencing and annotation.</title>
        <authorList>
            <consortium name="The Broad Institute Genomics Platform"/>
            <consortium name="The Broad Institute Genome Sequencing Center for Infectious Disease"/>
            <person name="Wu L."/>
            <person name="Ma J."/>
        </authorList>
    </citation>
    <scope>NUCLEOTIDE SEQUENCE [LARGE SCALE GENOMIC DNA]</scope>
    <source>
        <strain evidence="10">JCM 18542</strain>
    </source>
</reference>
<dbReference type="CDD" id="cd17502">
    <property type="entry name" value="MFS_Azr1_MDR_like"/>
    <property type="match status" value="1"/>
</dbReference>
<evidence type="ECO:0000256" key="7">
    <source>
        <dbReference type="SAM" id="Phobius"/>
    </source>
</evidence>
<comment type="caution">
    <text evidence="9">The sequence shown here is derived from an EMBL/GenBank/DDBJ whole genome shotgun (WGS) entry which is preliminary data.</text>
</comment>
<feature type="transmembrane region" description="Helical" evidence="7">
    <location>
        <begin position="279"/>
        <end position="302"/>
    </location>
</feature>
<evidence type="ECO:0000256" key="6">
    <source>
        <dbReference type="SAM" id="MobiDB-lite"/>
    </source>
</evidence>
<dbReference type="SUPFAM" id="SSF103473">
    <property type="entry name" value="MFS general substrate transporter"/>
    <property type="match status" value="1"/>
</dbReference>
<feature type="transmembrane region" description="Helical" evidence="7">
    <location>
        <begin position="121"/>
        <end position="139"/>
    </location>
</feature>
<dbReference type="Pfam" id="PF07690">
    <property type="entry name" value="MFS_1"/>
    <property type="match status" value="1"/>
</dbReference>
<feature type="transmembrane region" description="Helical" evidence="7">
    <location>
        <begin position="314"/>
        <end position="333"/>
    </location>
</feature>
<dbReference type="Proteomes" id="UP001500839">
    <property type="component" value="Unassembled WGS sequence"/>
</dbReference>
<feature type="transmembrane region" description="Helical" evidence="7">
    <location>
        <begin position="58"/>
        <end position="79"/>
    </location>
</feature>
<dbReference type="PROSITE" id="PS50850">
    <property type="entry name" value="MFS"/>
    <property type="match status" value="1"/>
</dbReference>
<dbReference type="Gene3D" id="1.20.1250.20">
    <property type="entry name" value="MFS general substrate transporter like domains"/>
    <property type="match status" value="1"/>
</dbReference>
<feature type="transmembrane region" description="Helical" evidence="7">
    <location>
        <begin position="146"/>
        <end position="168"/>
    </location>
</feature>
<keyword evidence="10" id="KW-1185">Reference proteome</keyword>
<evidence type="ECO:0000256" key="2">
    <source>
        <dbReference type="ARBA" id="ARBA00022448"/>
    </source>
</evidence>
<evidence type="ECO:0000256" key="3">
    <source>
        <dbReference type="ARBA" id="ARBA00022692"/>
    </source>
</evidence>
<dbReference type="PRINTS" id="PR01036">
    <property type="entry name" value="TCRTETB"/>
</dbReference>
<comment type="subcellular location">
    <subcellularLocation>
        <location evidence="1">Cell membrane</location>
        <topology evidence="1">Multi-pass membrane protein</topology>
    </subcellularLocation>
</comment>
<feature type="transmembrane region" description="Helical" evidence="7">
    <location>
        <begin position="174"/>
        <end position="192"/>
    </location>
</feature>
<dbReference type="PANTHER" id="PTHR23501:SF197">
    <property type="entry name" value="COMD"/>
    <property type="match status" value="1"/>
</dbReference>
<dbReference type="InterPro" id="IPR036259">
    <property type="entry name" value="MFS_trans_sf"/>
</dbReference>
<dbReference type="Gene3D" id="1.20.1720.10">
    <property type="entry name" value="Multidrug resistance protein D"/>
    <property type="match status" value="1"/>
</dbReference>
<evidence type="ECO:0000256" key="5">
    <source>
        <dbReference type="ARBA" id="ARBA00023136"/>
    </source>
</evidence>
<dbReference type="InterPro" id="IPR020846">
    <property type="entry name" value="MFS_dom"/>
</dbReference>
<feature type="transmembrane region" description="Helical" evidence="7">
    <location>
        <begin position="406"/>
        <end position="429"/>
    </location>
</feature>
<dbReference type="InterPro" id="IPR011701">
    <property type="entry name" value="MFS"/>
</dbReference>
<evidence type="ECO:0000313" key="10">
    <source>
        <dbReference type="Proteomes" id="UP001500839"/>
    </source>
</evidence>
<feature type="domain" description="Major facilitator superfamily (MFS) profile" evidence="8">
    <location>
        <begin position="22"/>
        <end position="506"/>
    </location>
</feature>
<keyword evidence="5 7" id="KW-0472">Membrane</keyword>
<feature type="transmembrane region" description="Helical" evidence="7">
    <location>
        <begin position="238"/>
        <end position="259"/>
    </location>
</feature>
<dbReference type="RefSeq" id="WP_200174652.1">
    <property type="nucleotide sequence ID" value="NZ_BAABKQ010000001.1"/>
</dbReference>
<keyword evidence="4 7" id="KW-1133">Transmembrane helix</keyword>
<keyword evidence="2" id="KW-0813">Transport</keyword>
<organism evidence="9 10">
    <name type="scientific">Tomitella cavernea</name>
    <dbReference type="NCBI Taxonomy" id="1387982"/>
    <lineage>
        <taxon>Bacteria</taxon>
        <taxon>Bacillati</taxon>
        <taxon>Actinomycetota</taxon>
        <taxon>Actinomycetes</taxon>
        <taxon>Mycobacteriales</taxon>
        <taxon>Tomitella</taxon>
    </lineage>
</organism>
<evidence type="ECO:0000256" key="1">
    <source>
        <dbReference type="ARBA" id="ARBA00004651"/>
    </source>
</evidence>
<evidence type="ECO:0000313" key="9">
    <source>
        <dbReference type="EMBL" id="GAA4824074.1"/>
    </source>
</evidence>
<feature type="transmembrane region" description="Helical" evidence="7">
    <location>
        <begin position="20"/>
        <end position="46"/>
    </location>
</feature>
<dbReference type="EMBL" id="BAABKQ010000001">
    <property type="protein sequence ID" value="GAA4824074.1"/>
    <property type="molecule type" value="Genomic_DNA"/>
</dbReference>
<feature type="transmembrane region" description="Helical" evidence="7">
    <location>
        <begin position="345"/>
        <end position="366"/>
    </location>
</feature>
<feature type="transmembrane region" description="Helical" evidence="7">
    <location>
        <begin position="212"/>
        <end position="232"/>
    </location>
</feature>
<keyword evidence="3 7" id="KW-0812">Transmembrane</keyword>